<dbReference type="InterPro" id="IPR050469">
    <property type="entry name" value="Diguanylate_Cyclase"/>
</dbReference>
<evidence type="ECO:0000256" key="1">
    <source>
        <dbReference type="ARBA" id="ARBA00012528"/>
    </source>
</evidence>
<accession>A0A1I3HJS8</accession>
<dbReference type="GO" id="GO:0005886">
    <property type="term" value="C:plasma membrane"/>
    <property type="evidence" value="ECO:0007669"/>
    <property type="project" value="TreeGrafter"/>
</dbReference>
<dbReference type="Pfam" id="PF00990">
    <property type="entry name" value="GGDEF"/>
    <property type="match status" value="1"/>
</dbReference>
<dbReference type="STRING" id="1121003.SAMN03080618_00224"/>
<keyword evidence="3" id="KW-0472">Membrane</keyword>
<gene>
    <name evidence="5" type="ORF">SAMN03080618_00224</name>
</gene>
<dbReference type="InterPro" id="IPR043128">
    <property type="entry name" value="Rev_trsase/Diguanyl_cyclase"/>
</dbReference>
<keyword evidence="6" id="KW-1185">Reference proteome</keyword>
<dbReference type="AlphaFoldDB" id="A0A1I3HJS8"/>
<keyword evidence="3" id="KW-0812">Transmembrane</keyword>
<sequence>MMGTQADAVTIAVRLILPFVIAIPLGLVWFTKLDALESSYRDLLKKTNQLAKTASADPLTGLLNRRSFVEQFEVARVHGVGGSFCIADIDYLKAINDSYGHLAGDDAILAVAEALSSVLGEESLIARIGGDEFCAFVPHPIGDVAELSQRINEVAAREFRKRSGLLDYQLGVSFGHQVCKAGLTFRDLMAGSDTNLYRSKRHRTRIVQEAES</sequence>
<dbReference type="CDD" id="cd01949">
    <property type="entry name" value="GGDEF"/>
    <property type="match status" value="1"/>
</dbReference>
<evidence type="ECO:0000313" key="6">
    <source>
        <dbReference type="Proteomes" id="UP000242763"/>
    </source>
</evidence>
<dbReference type="Gene3D" id="3.30.70.270">
    <property type="match status" value="1"/>
</dbReference>
<evidence type="ECO:0000256" key="2">
    <source>
        <dbReference type="ARBA" id="ARBA00034247"/>
    </source>
</evidence>
<evidence type="ECO:0000259" key="4">
    <source>
        <dbReference type="PROSITE" id="PS50887"/>
    </source>
</evidence>
<dbReference type="EMBL" id="FORF01000001">
    <property type="protein sequence ID" value="SFI35869.1"/>
    <property type="molecule type" value="Genomic_DNA"/>
</dbReference>
<feature type="domain" description="GGDEF" evidence="4">
    <location>
        <begin position="80"/>
        <end position="209"/>
    </location>
</feature>
<proteinExistence type="predicted"/>
<keyword evidence="3" id="KW-1133">Transmembrane helix</keyword>
<dbReference type="GO" id="GO:0052621">
    <property type="term" value="F:diguanylate cyclase activity"/>
    <property type="evidence" value="ECO:0007669"/>
    <property type="project" value="UniProtKB-EC"/>
</dbReference>
<feature type="transmembrane region" description="Helical" evidence="3">
    <location>
        <begin position="12"/>
        <end position="31"/>
    </location>
</feature>
<dbReference type="SMART" id="SM00267">
    <property type="entry name" value="GGDEF"/>
    <property type="match status" value="1"/>
</dbReference>
<organism evidence="5 6">
    <name type="scientific">Aquamicrobium aerolatum DSM 21857</name>
    <dbReference type="NCBI Taxonomy" id="1121003"/>
    <lineage>
        <taxon>Bacteria</taxon>
        <taxon>Pseudomonadati</taxon>
        <taxon>Pseudomonadota</taxon>
        <taxon>Alphaproteobacteria</taxon>
        <taxon>Hyphomicrobiales</taxon>
        <taxon>Phyllobacteriaceae</taxon>
        <taxon>Aerobium</taxon>
    </lineage>
</organism>
<dbReference type="GO" id="GO:1902201">
    <property type="term" value="P:negative regulation of bacterial-type flagellum-dependent cell motility"/>
    <property type="evidence" value="ECO:0007669"/>
    <property type="project" value="TreeGrafter"/>
</dbReference>
<dbReference type="GO" id="GO:0043709">
    <property type="term" value="P:cell adhesion involved in single-species biofilm formation"/>
    <property type="evidence" value="ECO:0007669"/>
    <property type="project" value="TreeGrafter"/>
</dbReference>
<dbReference type="InterPro" id="IPR000160">
    <property type="entry name" value="GGDEF_dom"/>
</dbReference>
<name>A0A1I3HJS8_9HYPH</name>
<dbReference type="PANTHER" id="PTHR45138:SF9">
    <property type="entry name" value="DIGUANYLATE CYCLASE DGCM-RELATED"/>
    <property type="match status" value="1"/>
</dbReference>
<reference evidence="6" key="1">
    <citation type="submission" date="2016-10" db="EMBL/GenBank/DDBJ databases">
        <authorList>
            <person name="Varghese N."/>
            <person name="Submissions S."/>
        </authorList>
    </citation>
    <scope>NUCLEOTIDE SEQUENCE [LARGE SCALE GENOMIC DNA]</scope>
    <source>
        <strain evidence="6">DSM 21857</strain>
    </source>
</reference>
<evidence type="ECO:0000313" key="5">
    <source>
        <dbReference type="EMBL" id="SFI35869.1"/>
    </source>
</evidence>
<protein>
    <recommendedName>
        <fullName evidence="1">diguanylate cyclase</fullName>
        <ecNumber evidence="1">2.7.7.65</ecNumber>
    </recommendedName>
</protein>
<dbReference type="PANTHER" id="PTHR45138">
    <property type="entry name" value="REGULATORY COMPONENTS OF SENSORY TRANSDUCTION SYSTEM"/>
    <property type="match status" value="1"/>
</dbReference>
<dbReference type="EC" id="2.7.7.65" evidence="1"/>
<evidence type="ECO:0000256" key="3">
    <source>
        <dbReference type="SAM" id="Phobius"/>
    </source>
</evidence>
<dbReference type="PROSITE" id="PS50887">
    <property type="entry name" value="GGDEF"/>
    <property type="match status" value="1"/>
</dbReference>
<dbReference type="NCBIfam" id="TIGR00254">
    <property type="entry name" value="GGDEF"/>
    <property type="match status" value="1"/>
</dbReference>
<dbReference type="SUPFAM" id="SSF55073">
    <property type="entry name" value="Nucleotide cyclase"/>
    <property type="match status" value="1"/>
</dbReference>
<comment type="catalytic activity">
    <reaction evidence="2">
        <text>2 GTP = 3',3'-c-di-GMP + 2 diphosphate</text>
        <dbReference type="Rhea" id="RHEA:24898"/>
        <dbReference type="ChEBI" id="CHEBI:33019"/>
        <dbReference type="ChEBI" id="CHEBI:37565"/>
        <dbReference type="ChEBI" id="CHEBI:58805"/>
        <dbReference type="EC" id="2.7.7.65"/>
    </reaction>
</comment>
<dbReference type="Proteomes" id="UP000242763">
    <property type="component" value="Unassembled WGS sequence"/>
</dbReference>
<dbReference type="InterPro" id="IPR029787">
    <property type="entry name" value="Nucleotide_cyclase"/>
</dbReference>